<evidence type="ECO:0000313" key="8">
    <source>
        <dbReference type="EMBL" id="SDX11057.1"/>
    </source>
</evidence>
<dbReference type="STRING" id="762486.SAMN05444411_103117"/>
<dbReference type="Proteomes" id="UP000199595">
    <property type="component" value="Unassembled WGS sequence"/>
</dbReference>
<sequence>MKIKNIKYIIGLFSIMVSIIACNDIELDPVQQDAVDSNSAIQDLTSATAAVDGMYDLLYRVDYYGRELMVIPEVSADNILVSPSNSGRFISNYTYAITTTNGDVEGLWTNMYKNINAANAIMFFAPNVTSLTTEQLNEILGHAYAIRGMAHFDLVKTYAFPYTTTDASVAPGANGTGGHLGVPLLSTYGQEEDAARATVAEVYAMIISDLTKASSLLPTSAYSASSKFNSTAAKALLSRVYLYKGDYPKAFTTAQSVIADSQYSLTSNANYASDWAGSVSSSEAILQLPAFQNDHNGFDALASIYVPDGDDGNKGYGDLIPTTDILALYSDNDVRKTWFRDIADVTYNFKFPNSWTNDIPLIRISEMYLTVAEAAANGAGTIEAGQDALNEIILRADPSATPTTSTGQPFLDEVLLERRKELAFEGHRLYDIVRNENDMVRTDLATASTLSELTYPDYRMILPIPQLEIDVNDSINENNTGY</sequence>
<dbReference type="CDD" id="cd08977">
    <property type="entry name" value="SusD"/>
    <property type="match status" value="1"/>
</dbReference>
<dbReference type="Gene3D" id="2.20.20.130">
    <property type="match status" value="1"/>
</dbReference>
<evidence type="ECO:0000259" key="7">
    <source>
        <dbReference type="Pfam" id="PF14322"/>
    </source>
</evidence>
<dbReference type="Pfam" id="PF07980">
    <property type="entry name" value="SusD_RagB"/>
    <property type="match status" value="1"/>
</dbReference>
<dbReference type="InterPro" id="IPR033985">
    <property type="entry name" value="SusD-like_N"/>
</dbReference>
<accession>A0A1H2Z157</accession>
<dbReference type="EMBL" id="FNNJ01000003">
    <property type="protein sequence ID" value="SDX11057.1"/>
    <property type="molecule type" value="Genomic_DNA"/>
</dbReference>
<proteinExistence type="inferred from homology"/>
<dbReference type="GO" id="GO:0009279">
    <property type="term" value="C:cell outer membrane"/>
    <property type="evidence" value="ECO:0007669"/>
    <property type="project" value="UniProtKB-SubCell"/>
</dbReference>
<evidence type="ECO:0000256" key="3">
    <source>
        <dbReference type="ARBA" id="ARBA00022729"/>
    </source>
</evidence>
<keyword evidence="5" id="KW-0998">Cell outer membrane</keyword>
<organism evidence="8 9">
    <name type="scientific">Lutibacter oricola</name>
    <dbReference type="NCBI Taxonomy" id="762486"/>
    <lineage>
        <taxon>Bacteria</taxon>
        <taxon>Pseudomonadati</taxon>
        <taxon>Bacteroidota</taxon>
        <taxon>Flavobacteriia</taxon>
        <taxon>Flavobacteriales</taxon>
        <taxon>Flavobacteriaceae</taxon>
        <taxon>Lutibacter</taxon>
    </lineage>
</organism>
<dbReference type="InterPro" id="IPR011990">
    <property type="entry name" value="TPR-like_helical_dom_sf"/>
</dbReference>
<keyword evidence="9" id="KW-1185">Reference proteome</keyword>
<gene>
    <name evidence="8" type="ORF">SAMN05444411_103117</name>
</gene>
<reference evidence="9" key="1">
    <citation type="submission" date="2016-10" db="EMBL/GenBank/DDBJ databases">
        <authorList>
            <person name="Varghese N."/>
            <person name="Submissions S."/>
        </authorList>
    </citation>
    <scope>NUCLEOTIDE SEQUENCE [LARGE SCALE GENOMIC DNA]</scope>
    <source>
        <strain evidence="9">DSM 24956</strain>
    </source>
</reference>
<feature type="domain" description="RagB/SusD" evidence="6">
    <location>
        <begin position="356"/>
        <end position="482"/>
    </location>
</feature>
<dbReference type="InterPro" id="IPR012944">
    <property type="entry name" value="SusD_RagB_dom"/>
</dbReference>
<dbReference type="Gene3D" id="1.25.40.390">
    <property type="match status" value="1"/>
</dbReference>
<dbReference type="Gene3D" id="1.25.40.900">
    <property type="match status" value="1"/>
</dbReference>
<dbReference type="Pfam" id="PF14322">
    <property type="entry name" value="SusD-like_3"/>
    <property type="match status" value="1"/>
</dbReference>
<dbReference type="AlphaFoldDB" id="A0A1H2Z157"/>
<feature type="domain" description="SusD-like N-terminal" evidence="7">
    <location>
        <begin position="82"/>
        <end position="242"/>
    </location>
</feature>
<evidence type="ECO:0000256" key="4">
    <source>
        <dbReference type="ARBA" id="ARBA00023136"/>
    </source>
</evidence>
<dbReference type="PROSITE" id="PS51257">
    <property type="entry name" value="PROKAR_LIPOPROTEIN"/>
    <property type="match status" value="1"/>
</dbReference>
<comment type="subcellular location">
    <subcellularLocation>
        <location evidence="1">Cell outer membrane</location>
    </subcellularLocation>
</comment>
<name>A0A1H2Z157_9FLAO</name>
<evidence type="ECO:0000256" key="5">
    <source>
        <dbReference type="ARBA" id="ARBA00023237"/>
    </source>
</evidence>
<dbReference type="SUPFAM" id="SSF48452">
    <property type="entry name" value="TPR-like"/>
    <property type="match status" value="1"/>
</dbReference>
<dbReference type="RefSeq" id="WP_090122246.1">
    <property type="nucleotide sequence ID" value="NZ_FNNJ01000003.1"/>
</dbReference>
<comment type="similarity">
    <text evidence="2">Belongs to the SusD family.</text>
</comment>
<protein>
    <submittedName>
        <fullName evidence="8">SusD family protein</fullName>
    </submittedName>
</protein>
<evidence type="ECO:0000256" key="1">
    <source>
        <dbReference type="ARBA" id="ARBA00004442"/>
    </source>
</evidence>
<dbReference type="OrthoDB" id="621570at2"/>
<keyword evidence="3" id="KW-0732">Signal</keyword>
<evidence type="ECO:0000256" key="2">
    <source>
        <dbReference type="ARBA" id="ARBA00006275"/>
    </source>
</evidence>
<keyword evidence="4" id="KW-0472">Membrane</keyword>
<evidence type="ECO:0000313" key="9">
    <source>
        <dbReference type="Proteomes" id="UP000199595"/>
    </source>
</evidence>
<evidence type="ECO:0000259" key="6">
    <source>
        <dbReference type="Pfam" id="PF07980"/>
    </source>
</evidence>